<name>A0A401U8A3_9BACT</name>
<feature type="modified residue" description="4-aspartylphosphate" evidence="1">
    <location>
        <position position="54"/>
    </location>
</feature>
<dbReference type="SMART" id="SM00448">
    <property type="entry name" value="REC"/>
    <property type="match status" value="1"/>
</dbReference>
<dbReference type="EMBL" id="BHXQ01000002">
    <property type="protein sequence ID" value="GCC51107.1"/>
    <property type="molecule type" value="Genomic_DNA"/>
</dbReference>
<reference evidence="4 5" key="1">
    <citation type="submission" date="2018-11" db="EMBL/GenBank/DDBJ databases">
        <title>Chryseotalea sanarue gen. nov., sp., nov., a member of the family Cytophagaceae, isolated from a brackish lake in Hamamatsu Japan.</title>
        <authorList>
            <person name="Maejima Y."/>
            <person name="Iino T."/>
            <person name="Muraguchi Y."/>
            <person name="Fukuda K."/>
            <person name="Ohkuma M."/>
            <person name="Moriuchi R."/>
            <person name="Dohra H."/>
            <person name="Kimbara K."/>
            <person name="Shintani M."/>
        </authorList>
    </citation>
    <scope>NUCLEOTIDE SEQUENCE [LARGE SCALE GENOMIC DNA]</scope>
    <source>
        <strain evidence="4 5">Ys</strain>
    </source>
</reference>
<dbReference type="RefSeq" id="WP_127121747.1">
    <property type="nucleotide sequence ID" value="NZ_BHXQ01000002.1"/>
</dbReference>
<sequence length="246" mass="28499">MIKVLIIDDEPLARSLVKECLKPFQDIEIAQECNDGFEGVKAIAQHQPDLIFLDIQMPKINGFEMLELIETPPAVIFTTAFDEYAMKAFETHAVDYLLKPFSKDRFEKALQKWMSQKNAKEVQSPQDFIDKRNPQPEEHSRVVVKKGSNIIIIPVNQIHYFEAYDDYVKIHTKDGMHLKKKTMTYFEGMLDVTQFVRVHRSYMINLQELTRIELMEKDNHIALLKNGVQIPLSQTGYAKLKTVLGI</sequence>
<dbReference type="Pfam" id="PF00072">
    <property type="entry name" value="Response_reg"/>
    <property type="match status" value="1"/>
</dbReference>
<evidence type="ECO:0000313" key="4">
    <source>
        <dbReference type="EMBL" id="GCC51107.1"/>
    </source>
</evidence>
<comment type="caution">
    <text evidence="4">The sequence shown here is derived from an EMBL/GenBank/DDBJ whole genome shotgun (WGS) entry which is preliminary data.</text>
</comment>
<protein>
    <submittedName>
        <fullName evidence="4">DNA-binding response regulator</fullName>
    </submittedName>
</protein>
<dbReference type="Gene3D" id="2.40.50.1020">
    <property type="entry name" value="LytTr DNA-binding domain"/>
    <property type="match status" value="1"/>
</dbReference>
<keyword evidence="4" id="KW-0238">DNA-binding</keyword>
<dbReference type="SMART" id="SM00850">
    <property type="entry name" value="LytTR"/>
    <property type="match status" value="1"/>
</dbReference>
<evidence type="ECO:0000256" key="1">
    <source>
        <dbReference type="PROSITE-ProRule" id="PRU00169"/>
    </source>
</evidence>
<gene>
    <name evidence="4" type="ORF">SanaruYs_13270</name>
</gene>
<evidence type="ECO:0000313" key="5">
    <source>
        <dbReference type="Proteomes" id="UP000288227"/>
    </source>
</evidence>
<dbReference type="InterPro" id="IPR007492">
    <property type="entry name" value="LytTR_DNA-bd_dom"/>
</dbReference>
<dbReference type="GO" id="GO:0000156">
    <property type="term" value="F:phosphorelay response regulator activity"/>
    <property type="evidence" value="ECO:0007669"/>
    <property type="project" value="InterPro"/>
</dbReference>
<evidence type="ECO:0000259" key="3">
    <source>
        <dbReference type="PROSITE" id="PS50930"/>
    </source>
</evidence>
<dbReference type="PROSITE" id="PS50110">
    <property type="entry name" value="RESPONSE_REGULATORY"/>
    <property type="match status" value="1"/>
</dbReference>
<dbReference type="InterPro" id="IPR046947">
    <property type="entry name" value="LytR-like"/>
</dbReference>
<dbReference type="PROSITE" id="PS50930">
    <property type="entry name" value="HTH_LYTTR"/>
    <property type="match status" value="1"/>
</dbReference>
<evidence type="ECO:0000259" key="2">
    <source>
        <dbReference type="PROSITE" id="PS50110"/>
    </source>
</evidence>
<dbReference type="OrthoDB" id="1646880at2"/>
<feature type="domain" description="Response regulatory" evidence="2">
    <location>
        <begin position="3"/>
        <end position="114"/>
    </location>
</feature>
<dbReference type="InterPro" id="IPR001789">
    <property type="entry name" value="Sig_transdc_resp-reg_receiver"/>
</dbReference>
<dbReference type="PANTHER" id="PTHR37299">
    <property type="entry name" value="TRANSCRIPTIONAL REGULATOR-RELATED"/>
    <property type="match status" value="1"/>
</dbReference>
<dbReference type="FunFam" id="3.40.50.2300:FF:000051">
    <property type="entry name" value="Two-component response regulator yehT"/>
    <property type="match status" value="1"/>
</dbReference>
<organism evidence="4 5">
    <name type="scientific">Chryseotalea sanaruensis</name>
    <dbReference type="NCBI Taxonomy" id="2482724"/>
    <lineage>
        <taxon>Bacteria</taxon>
        <taxon>Pseudomonadati</taxon>
        <taxon>Bacteroidota</taxon>
        <taxon>Cytophagia</taxon>
        <taxon>Cytophagales</taxon>
        <taxon>Chryseotaleaceae</taxon>
        <taxon>Chryseotalea</taxon>
    </lineage>
</organism>
<dbReference type="SUPFAM" id="SSF52172">
    <property type="entry name" value="CheY-like"/>
    <property type="match status" value="1"/>
</dbReference>
<dbReference type="InterPro" id="IPR011006">
    <property type="entry name" value="CheY-like_superfamily"/>
</dbReference>
<accession>A0A401U8A3</accession>
<dbReference type="PANTHER" id="PTHR37299:SF1">
    <property type="entry name" value="STAGE 0 SPORULATION PROTEIN A HOMOLOG"/>
    <property type="match status" value="1"/>
</dbReference>
<dbReference type="GO" id="GO:0003677">
    <property type="term" value="F:DNA binding"/>
    <property type="evidence" value="ECO:0007669"/>
    <property type="project" value="UniProtKB-KW"/>
</dbReference>
<keyword evidence="1" id="KW-0597">Phosphoprotein</keyword>
<dbReference type="Pfam" id="PF04397">
    <property type="entry name" value="LytTR"/>
    <property type="match status" value="1"/>
</dbReference>
<proteinExistence type="predicted"/>
<dbReference type="Proteomes" id="UP000288227">
    <property type="component" value="Unassembled WGS sequence"/>
</dbReference>
<keyword evidence="5" id="KW-1185">Reference proteome</keyword>
<dbReference type="AlphaFoldDB" id="A0A401U8A3"/>
<feature type="domain" description="HTH LytTR-type" evidence="3">
    <location>
        <begin position="142"/>
        <end position="246"/>
    </location>
</feature>
<dbReference type="Gene3D" id="3.40.50.2300">
    <property type="match status" value="1"/>
</dbReference>